<dbReference type="RefSeq" id="WP_096779401.1">
    <property type="nucleotide sequence ID" value="NZ_CP012621.1"/>
</dbReference>
<evidence type="ECO:0000313" key="3">
    <source>
        <dbReference type="EMBL" id="ATG74325.1"/>
    </source>
</evidence>
<keyword evidence="1" id="KW-0175">Coiled coil</keyword>
<keyword evidence="5" id="KW-1185">Reference proteome</keyword>
<proteinExistence type="predicted"/>
<accession>A0A291HQA3</accession>
<name>A0A291HQA3_9GAMM</name>
<evidence type="ECO:0000313" key="4">
    <source>
        <dbReference type="EMBL" id="ATG74445.1"/>
    </source>
</evidence>
<gene>
    <name evidence="3" type="ORF">AN401_11005</name>
    <name evidence="4" type="ORF">AN401_11755</name>
</gene>
<dbReference type="Pfam" id="PF07157">
    <property type="entry name" value="DNA_circ_N"/>
    <property type="match status" value="1"/>
</dbReference>
<dbReference type="KEGG" id="zdf:AN401_11005"/>
<feature type="domain" description="DNA circulation N-terminal" evidence="2">
    <location>
        <begin position="11"/>
        <end position="95"/>
    </location>
</feature>
<dbReference type="KEGG" id="zdf:AN401_11755"/>
<dbReference type="EMBL" id="CP012621">
    <property type="protein sequence ID" value="ATG74325.1"/>
    <property type="molecule type" value="Genomic_DNA"/>
</dbReference>
<reference evidence="5" key="1">
    <citation type="submission" date="2015-09" db="EMBL/GenBank/DDBJ databases">
        <authorList>
            <person name="Shao Z."/>
            <person name="Wang L."/>
        </authorList>
    </citation>
    <scope>NUCLEOTIDE SEQUENCE [LARGE SCALE GENOMIC DNA]</scope>
    <source>
        <strain evidence="5">F13-1</strain>
    </source>
</reference>
<dbReference type="Proteomes" id="UP000217763">
    <property type="component" value="Chromosome"/>
</dbReference>
<reference evidence="3" key="2">
    <citation type="submission" date="2015-09" db="EMBL/GenBank/DDBJ databases">
        <authorList>
            <person name="Jackson K.R."/>
            <person name="Lunt B.L."/>
            <person name="Fisher J.N.B."/>
            <person name="Gardner A.V."/>
            <person name="Bailey M.E."/>
            <person name="Deus L.M."/>
            <person name="Earl A.S."/>
            <person name="Gibby P.D."/>
            <person name="Hartmann K.A."/>
            <person name="Liu J.E."/>
            <person name="Manci A.M."/>
            <person name="Nielsen D.A."/>
            <person name="Solomon M.B."/>
            <person name="Breakwell D.P."/>
            <person name="Burnett S.H."/>
            <person name="Grose J.H."/>
        </authorList>
    </citation>
    <scope>NUCLEOTIDE SEQUENCE [LARGE SCALE GENOMIC DNA]</scope>
    <source>
        <strain evidence="3">F13-1</strain>
    </source>
</reference>
<evidence type="ECO:0000259" key="2">
    <source>
        <dbReference type="Pfam" id="PF07157"/>
    </source>
</evidence>
<organism evidence="3 5">
    <name type="scientific">Zobellella denitrificans</name>
    <dbReference type="NCBI Taxonomy" id="347534"/>
    <lineage>
        <taxon>Bacteria</taxon>
        <taxon>Pseudomonadati</taxon>
        <taxon>Pseudomonadota</taxon>
        <taxon>Gammaproteobacteria</taxon>
        <taxon>Aeromonadales</taxon>
        <taxon>Aeromonadaceae</taxon>
        <taxon>Zobellella</taxon>
    </lineage>
</organism>
<evidence type="ECO:0000313" key="5">
    <source>
        <dbReference type="Proteomes" id="UP000217763"/>
    </source>
</evidence>
<dbReference type="InterPro" id="IPR009826">
    <property type="entry name" value="DNA_circ_N"/>
</dbReference>
<feature type="coiled-coil region" evidence="1">
    <location>
        <begin position="295"/>
        <end position="322"/>
    </location>
</feature>
<protein>
    <recommendedName>
        <fullName evidence="2">DNA circulation N-terminal domain-containing protein</fullName>
    </recommendedName>
</protein>
<evidence type="ECO:0000256" key="1">
    <source>
        <dbReference type="SAM" id="Coils"/>
    </source>
</evidence>
<sequence length="413" mass="44538">MSWHEKVGAGQGRFRGVPFWLQSDDLEGGRRVVRHQYPHKDDGRTEDLGRAMRQWSFEAVVLGPDYLEQRDALLEALEAAGPGELEHPYWGMLQVQVDQFRLRQSSRAGGSATFSITVLPAEAQPAPKVETDGNQVVAEAGAASHEAMAADFADDFDVEGDVALEGLAMDDVTQVLDSLSQGIRSLGGVAGVGELLRQGGRLKNSVLALVRAPADLAGGLLGQLDGLKALARPADLFGVYRSLFARLGGGGGHHVRPRAEHNRQALHRLVRQAALAGQAEAASNALVEALRPGRAESEAVLVLEARQDVERLERELAATLESAAMDSADAGWIRSWRSLRALRLALVTDLQQRGTRLPGAASLTLPQTMPALVLAYREGGDARLWQQLVRRNGVRHPSFLPSGVVLEVIRGGR</sequence>
<dbReference type="EMBL" id="CP012621">
    <property type="protein sequence ID" value="ATG74445.1"/>
    <property type="molecule type" value="Genomic_DNA"/>
</dbReference>
<dbReference type="AlphaFoldDB" id="A0A291HQA3"/>